<dbReference type="EMBL" id="MT774407">
    <property type="protein sequence ID" value="QOR57599.1"/>
    <property type="molecule type" value="Genomic_DNA"/>
</dbReference>
<dbReference type="KEGG" id="vg:65131747"/>
<organism evidence="2 3">
    <name type="scientific">uncultured phage cr125_1</name>
    <dbReference type="NCBI Taxonomy" id="2772091"/>
    <lineage>
        <taxon>Viruses</taxon>
        <taxon>Duplodnaviria</taxon>
        <taxon>Heunggongvirae</taxon>
        <taxon>Uroviricota</taxon>
        <taxon>Caudoviricetes</taxon>
        <taxon>Crassvirales</taxon>
        <taxon>Suoliviridae</taxon>
        <taxon>Uncouvirinae</taxon>
        <taxon>Aurodevirus</taxon>
        <taxon>Aurodevirus hominis</taxon>
    </lineage>
</organism>
<dbReference type="RefSeq" id="YP_010113239.1">
    <property type="nucleotide sequence ID" value="NC_055900.1"/>
</dbReference>
<evidence type="ECO:0000313" key="3">
    <source>
        <dbReference type="Proteomes" id="UP000594004"/>
    </source>
</evidence>
<evidence type="ECO:0000256" key="1">
    <source>
        <dbReference type="SAM" id="MobiDB-lite"/>
    </source>
</evidence>
<name>A0A7M1RV83_9CAUD</name>
<evidence type="ECO:0000313" key="2">
    <source>
        <dbReference type="EMBL" id="QOR57599.1"/>
    </source>
</evidence>
<dbReference type="GeneID" id="65131747"/>
<feature type="compositionally biased region" description="Basic residues" evidence="1">
    <location>
        <begin position="16"/>
        <end position="27"/>
    </location>
</feature>
<protein>
    <submittedName>
        <fullName evidence="2">Uncharacterized protein</fullName>
    </submittedName>
</protein>
<proteinExistence type="predicted"/>
<feature type="region of interest" description="Disordered" evidence="1">
    <location>
        <begin position="14"/>
        <end position="42"/>
    </location>
</feature>
<sequence length="42" mass="4845">MGKTFKDSVYSMAKASAKKTKTPRRAKLQPYDRKTFKGISYE</sequence>
<keyword evidence="3" id="KW-1185">Reference proteome</keyword>
<reference evidence="2 3" key="1">
    <citation type="submission" date="2020-07" db="EMBL/GenBank/DDBJ databases">
        <title>Taxonomic proposal: Crassvirales, a new order of highly abundant and diverse bacterial viruses.</title>
        <authorList>
            <person name="Shkoporov A.N."/>
            <person name="Stockdale S.R."/>
            <person name="Guerin E."/>
            <person name="Ross R.P."/>
            <person name="Hill C."/>
        </authorList>
    </citation>
    <scope>NUCLEOTIDE SEQUENCE [LARGE SCALE GENOMIC DNA]</scope>
</reference>
<accession>A0A7M1RV83</accession>
<dbReference type="Proteomes" id="UP000594004">
    <property type="component" value="Segment"/>
</dbReference>